<dbReference type="Gene3D" id="3.50.30.60">
    <property type="entry name" value="LD-carboxypeptidase A C-terminal domain-like"/>
    <property type="match status" value="1"/>
</dbReference>
<reference evidence="7" key="1">
    <citation type="submission" date="2022-10" db="EMBL/GenBank/DDBJ databases">
        <title>A novel bacterium of genus Hazenella, isolated from South China Sea.</title>
        <authorList>
            <person name="Huang H."/>
            <person name="Mo K."/>
            <person name="Hu Y."/>
        </authorList>
    </citation>
    <scope>NUCLEOTIDE SEQUENCE [LARGE SCALE GENOMIC DNA]</scope>
    <source>
        <strain evidence="7">IB182357</strain>
    </source>
</reference>
<evidence type="ECO:0000256" key="2">
    <source>
        <dbReference type="ARBA" id="ARBA00022801"/>
    </source>
</evidence>
<comment type="caution">
    <text evidence="6">The sequence shown here is derived from an EMBL/GenBank/DDBJ whole genome shotgun (WGS) entry which is preliminary data.</text>
</comment>
<evidence type="ECO:0000313" key="7">
    <source>
        <dbReference type="Proteomes" id="UP000661691"/>
    </source>
</evidence>
<dbReference type="InterPro" id="IPR027478">
    <property type="entry name" value="LdcA_N"/>
</dbReference>
<feature type="domain" description="LD-carboxypeptidase C-terminal" evidence="5">
    <location>
        <begin position="201"/>
        <end position="323"/>
    </location>
</feature>
<evidence type="ECO:0000256" key="1">
    <source>
        <dbReference type="ARBA" id="ARBA00010233"/>
    </source>
</evidence>
<dbReference type="CDD" id="cd07062">
    <property type="entry name" value="Peptidase_S66_mccF_like"/>
    <property type="match status" value="1"/>
</dbReference>
<evidence type="ECO:0000256" key="3">
    <source>
        <dbReference type="PIRSR" id="PIRSR028757-1"/>
    </source>
</evidence>
<feature type="domain" description="LD-carboxypeptidase N-terminal" evidence="4">
    <location>
        <begin position="13"/>
        <end position="130"/>
    </location>
</feature>
<proteinExistence type="inferred from homology"/>
<dbReference type="Pfam" id="PF02016">
    <property type="entry name" value="Peptidase_S66"/>
    <property type="match status" value="1"/>
</dbReference>
<evidence type="ECO:0000313" key="6">
    <source>
        <dbReference type="EMBL" id="MBD1373122.1"/>
    </source>
</evidence>
<dbReference type="InterPro" id="IPR029062">
    <property type="entry name" value="Class_I_gatase-like"/>
</dbReference>
<name>A0A926NBF0_9BACL</name>
<dbReference type="InterPro" id="IPR040449">
    <property type="entry name" value="Peptidase_S66_N"/>
</dbReference>
<dbReference type="EMBL" id="JACXAH010000018">
    <property type="protein sequence ID" value="MBD1373122.1"/>
    <property type="molecule type" value="Genomic_DNA"/>
</dbReference>
<feature type="active site" description="Nucleophile" evidence="3">
    <location>
        <position position="110"/>
    </location>
</feature>
<evidence type="ECO:0000259" key="5">
    <source>
        <dbReference type="Pfam" id="PF17676"/>
    </source>
</evidence>
<accession>A0A926NBF0</accession>
<dbReference type="InterPro" id="IPR040921">
    <property type="entry name" value="Peptidase_S66C"/>
</dbReference>
<protein>
    <submittedName>
        <fullName evidence="6">LD-carboxypeptidase</fullName>
    </submittedName>
</protein>
<comment type="similarity">
    <text evidence="1">Belongs to the peptidase S66 family.</text>
</comment>
<dbReference type="InterPro" id="IPR003507">
    <property type="entry name" value="S66_fam"/>
</dbReference>
<dbReference type="PIRSF" id="PIRSF028757">
    <property type="entry name" value="LD-carboxypeptidase"/>
    <property type="match status" value="1"/>
</dbReference>
<dbReference type="AlphaFoldDB" id="A0A926NBF0"/>
<sequence length="337" mass="38154">MITYPFLKHNATIGVVAPSSGVPTDLHHLLHTAQHNMEKKGFQVQIGETAWTQNLAKSAPAEKRVQELEGMLTDPGIDLIIPPWGGELLIDILERIDFEKIEPKWILGYSDTSLLLLAITLKTGTATAHGTNLIDMRGESWDETTAKWINVLSTAQGEWIEQVSSTHYQKEWQFENPTPHIFHLDEPTIWKTTEKDLVKIEGRLLGGCIDVLHHLVGTPYGDVKKFRETHAQNEPLLWYFENCELITTSLRRSLMQMKLAGWFEGCAGILFGRSDANAPVQNYTIEVLYKELADELQIPIIYDIDCGHVPPQMTLINGAYAEVEYNNGKGKIRQHFR</sequence>
<dbReference type="Proteomes" id="UP000661691">
    <property type="component" value="Unassembled WGS sequence"/>
</dbReference>
<gene>
    <name evidence="6" type="ORF">IC620_12230</name>
</gene>
<dbReference type="SUPFAM" id="SSF52317">
    <property type="entry name" value="Class I glutamine amidotransferase-like"/>
    <property type="match status" value="1"/>
</dbReference>
<dbReference type="GO" id="GO:0016787">
    <property type="term" value="F:hydrolase activity"/>
    <property type="evidence" value="ECO:0007669"/>
    <property type="project" value="UniProtKB-KW"/>
</dbReference>
<dbReference type="RefSeq" id="WP_191140883.1">
    <property type="nucleotide sequence ID" value="NZ_JACXAG020000009.1"/>
</dbReference>
<keyword evidence="7" id="KW-1185">Reference proteome</keyword>
<dbReference type="PANTHER" id="PTHR30237:SF5">
    <property type="entry name" value="CARBOXYPEPTIDASE VC_A0337-RELATED"/>
    <property type="match status" value="1"/>
</dbReference>
<dbReference type="PANTHER" id="PTHR30237">
    <property type="entry name" value="MURAMOYLTETRAPEPTIDE CARBOXYPEPTIDASE"/>
    <property type="match status" value="1"/>
</dbReference>
<evidence type="ECO:0000259" key="4">
    <source>
        <dbReference type="Pfam" id="PF02016"/>
    </source>
</evidence>
<dbReference type="Pfam" id="PF17676">
    <property type="entry name" value="Peptidase_S66C"/>
    <property type="match status" value="1"/>
</dbReference>
<keyword evidence="2" id="KW-0378">Hydrolase</keyword>
<dbReference type="SUPFAM" id="SSF141986">
    <property type="entry name" value="LD-carboxypeptidase A C-terminal domain-like"/>
    <property type="match status" value="1"/>
</dbReference>
<organism evidence="6 7">
    <name type="scientific">Polycladospora coralii</name>
    <dbReference type="NCBI Taxonomy" id="2771432"/>
    <lineage>
        <taxon>Bacteria</taxon>
        <taxon>Bacillati</taxon>
        <taxon>Bacillota</taxon>
        <taxon>Bacilli</taxon>
        <taxon>Bacillales</taxon>
        <taxon>Thermoactinomycetaceae</taxon>
        <taxon>Polycladospora</taxon>
    </lineage>
</organism>
<dbReference type="InterPro" id="IPR027461">
    <property type="entry name" value="Carboxypeptidase_A_C_sf"/>
</dbReference>
<dbReference type="Gene3D" id="3.40.50.10740">
    <property type="entry name" value="Class I glutamine amidotransferase-like"/>
    <property type="match status" value="1"/>
</dbReference>
<feature type="active site" description="Charge relay system" evidence="3">
    <location>
        <position position="241"/>
    </location>
</feature>
<feature type="active site" description="Charge relay system" evidence="3">
    <location>
        <position position="308"/>
    </location>
</feature>